<keyword evidence="3 7" id="KW-0350">Heme biosynthesis</keyword>
<evidence type="ECO:0000256" key="1">
    <source>
        <dbReference type="ARBA" id="ARBA00007718"/>
    </source>
</evidence>
<comment type="catalytic activity">
    <reaction evidence="7">
        <text>heme b + 2 H(+) = protoporphyrin IX + Fe(2+)</text>
        <dbReference type="Rhea" id="RHEA:22584"/>
        <dbReference type="ChEBI" id="CHEBI:15378"/>
        <dbReference type="ChEBI" id="CHEBI:29033"/>
        <dbReference type="ChEBI" id="CHEBI:57306"/>
        <dbReference type="ChEBI" id="CHEBI:60344"/>
        <dbReference type="EC" id="4.98.1.1"/>
    </reaction>
</comment>
<keyword evidence="10" id="KW-1185">Reference proteome</keyword>
<dbReference type="InterPro" id="IPR033644">
    <property type="entry name" value="Ferrochelatase_C"/>
</dbReference>
<comment type="caution">
    <text evidence="9">The sequence shown here is derived from an EMBL/GenBank/DDBJ whole genome shotgun (WGS) entry which is preliminary data.</text>
</comment>
<comment type="pathway">
    <text evidence="7">Porphyrin-containing compound metabolism; protoheme biosynthesis; protoheme from protoporphyrin-IX: step 1/1.</text>
</comment>
<feature type="binding site" evidence="7">
    <location>
        <position position="295"/>
    </location>
    <ligand>
        <name>Fe(2+)</name>
        <dbReference type="ChEBI" id="CHEBI:29033"/>
    </ligand>
</feature>
<organism evidence="9 10">
    <name type="scientific">Mucilaginibacter hurinus</name>
    <dbReference type="NCBI Taxonomy" id="2201324"/>
    <lineage>
        <taxon>Bacteria</taxon>
        <taxon>Pseudomonadati</taxon>
        <taxon>Bacteroidota</taxon>
        <taxon>Sphingobacteriia</taxon>
        <taxon>Sphingobacteriales</taxon>
        <taxon>Sphingobacteriaceae</taxon>
        <taxon>Mucilaginibacter</taxon>
    </lineage>
</organism>
<dbReference type="AlphaFoldDB" id="A0A367GPX9"/>
<name>A0A367GPX9_9SPHI</name>
<comment type="function">
    <text evidence="7">Catalyzes the ferrous insertion into protoporphyrin IX.</text>
</comment>
<dbReference type="RefSeq" id="WP_114004430.1">
    <property type="nucleotide sequence ID" value="NZ_QGDC01000003.1"/>
</dbReference>
<protein>
    <recommendedName>
        <fullName evidence="7">Ferrochelatase</fullName>
        <ecNumber evidence="7">4.98.1.1</ecNumber>
    </recommendedName>
    <alternativeName>
        <fullName evidence="7">Heme synthase</fullName>
    </alternativeName>
    <alternativeName>
        <fullName evidence="7">Protoheme ferro-lyase</fullName>
    </alternativeName>
</protein>
<comment type="subcellular location">
    <subcellularLocation>
        <location evidence="7">Cytoplasm</location>
    </subcellularLocation>
</comment>
<dbReference type="GO" id="GO:0005737">
    <property type="term" value="C:cytoplasm"/>
    <property type="evidence" value="ECO:0007669"/>
    <property type="project" value="UniProtKB-SubCell"/>
</dbReference>
<feature type="binding site" evidence="7">
    <location>
        <position position="192"/>
    </location>
    <ligand>
        <name>Fe(2+)</name>
        <dbReference type="ChEBI" id="CHEBI:29033"/>
    </ligand>
</feature>
<dbReference type="Gene3D" id="3.40.50.1400">
    <property type="match status" value="2"/>
</dbReference>
<dbReference type="GO" id="GO:0006783">
    <property type="term" value="P:heme biosynthetic process"/>
    <property type="evidence" value="ECO:0007669"/>
    <property type="project" value="UniProtKB-UniRule"/>
</dbReference>
<proteinExistence type="inferred from homology"/>
<dbReference type="HAMAP" id="MF_00323">
    <property type="entry name" value="Ferrochelatase"/>
    <property type="match status" value="1"/>
</dbReference>
<keyword evidence="4 7" id="KW-0456">Lyase</keyword>
<dbReference type="CDD" id="cd03411">
    <property type="entry name" value="Ferrochelatase_N"/>
    <property type="match status" value="1"/>
</dbReference>
<dbReference type="PANTHER" id="PTHR11108">
    <property type="entry name" value="FERROCHELATASE"/>
    <property type="match status" value="1"/>
</dbReference>
<dbReference type="EMBL" id="QGDC01000003">
    <property type="protein sequence ID" value="RCH55514.1"/>
    <property type="molecule type" value="Genomic_DNA"/>
</dbReference>
<dbReference type="CDD" id="cd00419">
    <property type="entry name" value="Ferrochelatase_C"/>
    <property type="match status" value="1"/>
</dbReference>
<dbReference type="Proteomes" id="UP000253209">
    <property type="component" value="Unassembled WGS sequence"/>
</dbReference>
<dbReference type="UniPathway" id="UPA00252">
    <property type="reaction ID" value="UER00325"/>
</dbReference>
<evidence type="ECO:0000256" key="7">
    <source>
        <dbReference type="HAMAP-Rule" id="MF_00323"/>
    </source>
</evidence>
<dbReference type="GO" id="GO:0046872">
    <property type="term" value="F:metal ion binding"/>
    <property type="evidence" value="ECO:0007669"/>
    <property type="project" value="UniProtKB-KW"/>
</dbReference>
<comment type="similarity">
    <text evidence="1 7 8">Belongs to the ferrochelatase family.</text>
</comment>
<keyword evidence="7" id="KW-0479">Metal-binding</keyword>
<evidence type="ECO:0000256" key="5">
    <source>
        <dbReference type="ARBA" id="ARBA00023244"/>
    </source>
</evidence>
<sequence length="349" mass="39491">MSKKGILLVNLGTPDSPSTNDVRRYLNEFLMDPRVIDVNPAWRTVLVKGIIVPFRAPKSAKLYKEIWSDTTGSPLMHYSILQRDALQKRLGAHYMVELAMRYQNPSIDTALDNLKKALVESILVIPLFPQYASASTGSVYEKVMRLVKDWPTPPNISFINSFYDDDLIIKTFADNARKYNPDSYDHILFSFHGLPQRQLVKADHTHSHCLKVNDCCQTITDKNQFCYSAQSYATARLIAANLNISDDRYSVCFQSRLGSDPWVKPYTSDVIAQLAKEGKKRLLVFCPAFVADCLETVYEVTEEYGAEFRHLGGEEVQLVESLNDSPTFIDALERMVRNSIQPSPAASSF</sequence>
<keyword evidence="7" id="KW-0963">Cytoplasm</keyword>
<dbReference type="EC" id="4.98.1.1" evidence="7"/>
<reference evidence="9 10" key="1">
    <citation type="submission" date="2018-05" db="EMBL/GenBank/DDBJ databases">
        <title>Mucilaginibacter hurinus sp. nov., isolated from briquette warehouse soil.</title>
        <authorList>
            <person name="Choi L."/>
        </authorList>
    </citation>
    <scope>NUCLEOTIDE SEQUENCE [LARGE SCALE GENOMIC DNA]</scope>
    <source>
        <strain evidence="9 10">ZR32</strain>
    </source>
</reference>
<keyword evidence="5 7" id="KW-0627">Porphyrin biosynthesis</keyword>
<evidence type="ECO:0000313" key="9">
    <source>
        <dbReference type="EMBL" id="RCH55514.1"/>
    </source>
</evidence>
<evidence type="ECO:0000256" key="2">
    <source>
        <dbReference type="ARBA" id="ARBA00023004"/>
    </source>
</evidence>
<dbReference type="NCBIfam" id="TIGR00109">
    <property type="entry name" value="hemH"/>
    <property type="match status" value="1"/>
</dbReference>
<gene>
    <name evidence="7" type="primary">hemH</name>
    <name evidence="9" type="ORF">DJ568_06370</name>
</gene>
<dbReference type="GO" id="GO:0004325">
    <property type="term" value="F:ferrochelatase activity"/>
    <property type="evidence" value="ECO:0007669"/>
    <property type="project" value="UniProtKB-UniRule"/>
</dbReference>
<comment type="catalytic activity">
    <reaction evidence="6">
        <text>Fe-coproporphyrin III + 2 H(+) = coproporphyrin III + Fe(2+)</text>
        <dbReference type="Rhea" id="RHEA:49572"/>
        <dbReference type="ChEBI" id="CHEBI:15378"/>
        <dbReference type="ChEBI" id="CHEBI:29033"/>
        <dbReference type="ChEBI" id="CHEBI:68438"/>
        <dbReference type="ChEBI" id="CHEBI:131725"/>
        <dbReference type="EC" id="4.99.1.9"/>
    </reaction>
    <physiologicalReaction direction="right-to-left" evidence="6">
        <dbReference type="Rhea" id="RHEA:49574"/>
    </physiologicalReaction>
</comment>
<dbReference type="SUPFAM" id="SSF53800">
    <property type="entry name" value="Chelatase"/>
    <property type="match status" value="1"/>
</dbReference>
<dbReference type="PANTHER" id="PTHR11108:SF1">
    <property type="entry name" value="FERROCHELATASE, MITOCHONDRIAL"/>
    <property type="match status" value="1"/>
</dbReference>
<dbReference type="OrthoDB" id="9809741at2"/>
<keyword evidence="2 7" id="KW-0408">Iron</keyword>
<evidence type="ECO:0000256" key="8">
    <source>
        <dbReference type="RuleBase" id="RU004185"/>
    </source>
</evidence>
<dbReference type="Pfam" id="PF00762">
    <property type="entry name" value="Ferrochelatase"/>
    <property type="match status" value="1"/>
</dbReference>
<evidence type="ECO:0000256" key="3">
    <source>
        <dbReference type="ARBA" id="ARBA00023133"/>
    </source>
</evidence>
<evidence type="ECO:0000256" key="6">
    <source>
        <dbReference type="ARBA" id="ARBA00024536"/>
    </source>
</evidence>
<evidence type="ECO:0000313" key="10">
    <source>
        <dbReference type="Proteomes" id="UP000253209"/>
    </source>
</evidence>
<dbReference type="InterPro" id="IPR001015">
    <property type="entry name" value="Ferrochelatase"/>
</dbReference>
<evidence type="ECO:0000256" key="4">
    <source>
        <dbReference type="ARBA" id="ARBA00023239"/>
    </source>
</evidence>
<dbReference type="InterPro" id="IPR033659">
    <property type="entry name" value="Ferrochelatase_N"/>
</dbReference>
<accession>A0A367GPX9</accession>